<organism evidence="1 2">
    <name type="scientific">Anaerotruncus colihominis</name>
    <dbReference type="NCBI Taxonomy" id="169435"/>
    <lineage>
        <taxon>Bacteria</taxon>
        <taxon>Bacillati</taxon>
        <taxon>Bacillota</taxon>
        <taxon>Clostridia</taxon>
        <taxon>Eubacteriales</taxon>
        <taxon>Oscillospiraceae</taxon>
        <taxon>Anaerotruncus</taxon>
    </lineage>
</organism>
<dbReference type="Proteomes" id="UP000196386">
    <property type="component" value="Unassembled WGS sequence"/>
</dbReference>
<sequence length="295" mass="33148">MLSSIAELGNSLNVQALDSVLDEYGIKNLYYTSAVSNAITSYNNSVTLDISSKLKDLDDEINKLSRSLNRCLSEQTKLNTILGSLQPIEVVPDIASRLIEYLANNKSVKLQSIINSSINYTVTTTADYFDGDIYQTYRNNRYSAISRQSADLLQILDAIFLTRSIKLAIYSSFSIGIDNTFKIRGDVEYTPADHLANPHIMRYQCLGTNSSEIYANLRSSNYILAIEQSIAATKNINITDSVVFTDFMKKLKQCTRLKCYRLPDGTHADFQQTLNWLKQNIIKQEECSNGNVNVP</sequence>
<gene>
    <name evidence="1" type="ORF">B5F11_03725</name>
</gene>
<comment type="caution">
    <text evidence="1">The sequence shown here is derived from an EMBL/GenBank/DDBJ whole genome shotgun (WGS) entry which is preliminary data.</text>
</comment>
<name>A0A1Y4MPB8_9FIRM</name>
<proteinExistence type="predicted"/>
<accession>A0A1Y4MPB8</accession>
<dbReference type="AlphaFoldDB" id="A0A1Y4MPB8"/>
<evidence type="ECO:0000313" key="2">
    <source>
        <dbReference type="Proteomes" id="UP000196386"/>
    </source>
</evidence>
<reference evidence="2" key="1">
    <citation type="submission" date="2017-04" db="EMBL/GenBank/DDBJ databases">
        <title>Function of individual gut microbiota members based on whole genome sequencing of pure cultures obtained from chicken caecum.</title>
        <authorList>
            <person name="Medvecky M."/>
            <person name="Cejkova D."/>
            <person name="Polansky O."/>
            <person name="Karasova D."/>
            <person name="Kubasova T."/>
            <person name="Cizek A."/>
            <person name="Rychlik I."/>
        </authorList>
    </citation>
    <scope>NUCLEOTIDE SEQUENCE [LARGE SCALE GENOMIC DNA]</scope>
    <source>
        <strain evidence="2">An175</strain>
    </source>
</reference>
<evidence type="ECO:0000313" key="1">
    <source>
        <dbReference type="EMBL" id="OUP70558.1"/>
    </source>
</evidence>
<dbReference type="EMBL" id="NFKP01000003">
    <property type="protein sequence ID" value="OUP70558.1"/>
    <property type="molecule type" value="Genomic_DNA"/>
</dbReference>
<protein>
    <submittedName>
        <fullName evidence="1">Uncharacterized protein</fullName>
    </submittedName>
</protein>